<dbReference type="GO" id="GO:0070292">
    <property type="term" value="P:N-acylphosphatidylethanolamine metabolic process"/>
    <property type="evidence" value="ECO:0007669"/>
    <property type="project" value="TreeGrafter"/>
</dbReference>
<feature type="transmembrane region" description="Helical" evidence="2">
    <location>
        <begin position="20"/>
        <end position="37"/>
    </location>
</feature>
<organism evidence="4 5">
    <name type="scientific">Pseudomicrostroma glucosiphilum</name>
    <dbReference type="NCBI Taxonomy" id="1684307"/>
    <lineage>
        <taxon>Eukaryota</taxon>
        <taxon>Fungi</taxon>
        <taxon>Dikarya</taxon>
        <taxon>Basidiomycota</taxon>
        <taxon>Ustilaginomycotina</taxon>
        <taxon>Exobasidiomycetes</taxon>
        <taxon>Microstromatales</taxon>
        <taxon>Microstromatales incertae sedis</taxon>
        <taxon>Pseudomicrostroma</taxon>
    </lineage>
</organism>
<feature type="region of interest" description="Disordered" evidence="1">
    <location>
        <begin position="149"/>
        <end position="182"/>
    </location>
</feature>
<dbReference type="SUPFAM" id="SSF56281">
    <property type="entry name" value="Metallo-hydrolase/oxidoreductase"/>
    <property type="match status" value="1"/>
</dbReference>
<dbReference type="GO" id="GO:0005737">
    <property type="term" value="C:cytoplasm"/>
    <property type="evidence" value="ECO:0007669"/>
    <property type="project" value="TreeGrafter"/>
</dbReference>
<evidence type="ECO:0000256" key="1">
    <source>
        <dbReference type="SAM" id="MobiDB-lite"/>
    </source>
</evidence>
<protein>
    <submittedName>
        <fullName evidence="4">Metallo-hydrolase/oxidoreductase</fullName>
    </submittedName>
</protein>
<dbReference type="Gene3D" id="3.60.15.10">
    <property type="entry name" value="Ribonuclease Z/Hydroxyacylglutathione hydrolase-like"/>
    <property type="match status" value="1"/>
</dbReference>
<dbReference type="PANTHER" id="PTHR15032">
    <property type="entry name" value="N-ACYL-PHOSPHATIDYLETHANOLAMINE-HYDROLYZING PHOSPHOLIPASE D"/>
    <property type="match status" value="1"/>
</dbReference>
<dbReference type="GeneID" id="37012098"/>
<keyword evidence="2" id="KW-0472">Membrane</keyword>
<name>A0A316U3K8_9BASI</name>
<proteinExistence type="predicted"/>
<dbReference type="RefSeq" id="XP_025347052.1">
    <property type="nucleotide sequence ID" value="XM_025490364.1"/>
</dbReference>
<keyword evidence="2" id="KW-1133">Transmembrane helix</keyword>
<dbReference type="PANTHER" id="PTHR15032:SF35">
    <property type="entry name" value="METALLO-BETA-LACTAMASE DOMAIN-CONTAINING PROTEIN"/>
    <property type="match status" value="1"/>
</dbReference>
<evidence type="ECO:0000313" key="5">
    <source>
        <dbReference type="Proteomes" id="UP000245942"/>
    </source>
</evidence>
<dbReference type="InterPro" id="IPR001279">
    <property type="entry name" value="Metallo-B-lactamas"/>
</dbReference>
<reference evidence="4 5" key="1">
    <citation type="journal article" date="2018" name="Mol. Biol. Evol.">
        <title>Broad Genomic Sampling Reveals a Smut Pathogenic Ancestry of the Fungal Clade Ustilaginomycotina.</title>
        <authorList>
            <person name="Kijpornyongpan T."/>
            <person name="Mondo S.J."/>
            <person name="Barry K."/>
            <person name="Sandor L."/>
            <person name="Lee J."/>
            <person name="Lipzen A."/>
            <person name="Pangilinan J."/>
            <person name="LaButti K."/>
            <person name="Hainaut M."/>
            <person name="Henrissat B."/>
            <person name="Grigoriev I.V."/>
            <person name="Spatafora J.W."/>
            <person name="Aime M.C."/>
        </authorList>
    </citation>
    <scope>NUCLEOTIDE SEQUENCE [LARGE SCALE GENOMIC DNA]</scope>
    <source>
        <strain evidence="4 5">MCA 4718</strain>
    </source>
</reference>
<keyword evidence="2" id="KW-0812">Transmembrane</keyword>
<dbReference type="Pfam" id="PF12706">
    <property type="entry name" value="Lactamase_B_2"/>
    <property type="match status" value="1"/>
</dbReference>
<feature type="region of interest" description="Disordered" evidence="1">
    <location>
        <begin position="52"/>
        <end position="71"/>
    </location>
</feature>
<evidence type="ECO:0000313" key="4">
    <source>
        <dbReference type="EMBL" id="PWN19892.1"/>
    </source>
</evidence>
<dbReference type="GO" id="GO:0070290">
    <property type="term" value="F:N-acylphosphatidylethanolamine-specific phospholipase D activity"/>
    <property type="evidence" value="ECO:0007669"/>
    <property type="project" value="TreeGrafter"/>
</dbReference>
<evidence type="ECO:0000256" key="2">
    <source>
        <dbReference type="SAM" id="Phobius"/>
    </source>
</evidence>
<dbReference type="Proteomes" id="UP000245942">
    <property type="component" value="Unassembled WGS sequence"/>
</dbReference>
<dbReference type="GO" id="GO:0070291">
    <property type="term" value="P:N-acylethanolamine metabolic process"/>
    <property type="evidence" value="ECO:0007669"/>
    <property type="project" value="TreeGrafter"/>
</dbReference>
<keyword evidence="4" id="KW-0378">Hydrolase</keyword>
<gene>
    <name evidence="4" type="ORF">BCV69DRAFT_249942</name>
</gene>
<evidence type="ECO:0000259" key="3">
    <source>
        <dbReference type="Pfam" id="PF12706"/>
    </source>
</evidence>
<feature type="domain" description="Metallo-beta-lactamase" evidence="3">
    <location>
        <begin position="211"/>
        <end position="421"/>
    </location>
</feature>
<sequence length="469" mass="53161">MIVPSSSSSSSSSSGILKTLAVGVTGYCAAWGVYYLVQDTFRNSHIKKRKRRFDNRVRRSSSKPSQDVSKEERKAAVIERFASLSVLGRYVNPFGEWREQGAWEYVAWKSWVLFIQGRLWYDGGLAKLKKTKEGRARIEATLPVRQPEWDKYPQASSGRSPAEEEDWHRMSKSDFEGDDGALSRLPSEEAKIRYTWVGQSTFLIAYAGITILTDPVFEVQPVPSAWSPNRITDVPCTIQDIVSRVQLDIVLVSHNHFDHFDSRCVPHVPDTTTWIVPLGMRRLLRSCGVKNDHQIIELTWWEMKELEYHGTRLDIQSIPAIHWSGRGPFDVNQSLWTSYSLRMTPAPSLPATHIYFSGDTGYSATYYPHISSVLPSAPDLAFLPIGSYAPRWHMRPQHVSPADSVQIAEDIGAKKVVAMHWGTWLMSDEEWDEPPQLLRQALQEKQGIKVKGQLSFETVELGATNELAL</sequence>
<feature type="compositionally biased region" description="Basic residues" evidence="1">
    <location>
        <begin position="52"/>
        <end position="61"/>
    </location>
</feature>
<dbReference type="EMBL" id="KZ819329">
    <property type="protein sequence ID" value="PWN19892.1"/>
    <property type="molecule type" value="Genomic_DNA"/>
</dbReference>
<accession>A0A316U3K8</accession>
<dbReference type="OrthoDB" id="332863at2759"/>
<dbReference type="AlphaFoldDB" id="A0A316U3K8"/>
<keyword evidence="5" id="KW-1185">Reference proteome</keyword>
<dbReference type="InterPro" id="IPR036866">
    <property type="entry name" value="RibonucZ/Hydroxyglut_hydro"/>
</dbReference>
<feature type="compositionally biased region" description="Basic and acidic residues" evidence="1">
    <location>
        <begin position="166"/>
        <end position="175"/>
    </location>
</feature>